<dbReference type="GO" id="GO:0003964">
    <property type="term" value="F:RNA-directed DNA polymerase activity"/>
    <property type="evidence" value="ECO:0007669"/>
    <property type="project" value="UniProtKB-KW"/>
</dbReference>
<protein>
    <submittedName>
        <fullName evidence="2">Reverse transcriptase</fullName>
    </submittedName>
</protein>
<keyword evidence="2" id="KW-0548">Nucleotidyltransferase</keyword>
<accession>A0A1B3TNT4</accession>
<dbReference type="AlphaFoldDB" id="A0A1B3TNT4"/>
<feature type="domain" description="Reverse transcriptase Ty1/copia-type" evidence="1">
    <location>
        <begin position="1"/>
        <end position="88"/>
    </location>
</feature>
<name>A0A1B3TNT4_MIRJA</name>
<evidence type="ECO:0000313" key="2">
    <source>
        <dbReference type="EMBL" id="AOG75322.1"/>
    </source>
</evidence>
<reference evidence="2" key="1">
    <citation type="submission" date="2016-02" db="EMBL/GenBank/DDBJ databases">
        <title>Identification and characterization of REC66, a Ty1-copia like retrotransposon from Mirabilis jalapa L.</title>
        <authorList>
            <person name="Jiang S."/>
            <person name="Liang P."/>
        </authorList>
    </citation>
    <scope>NUCLEOTIDE SEQUENCE</scope>
    <source>
        <strain evidence="2">MYRT6</strain>
    </source>
</reference>
<evidence type="ECO:0000259" key="1">
    <source>
        <dbReference type="Pfam" id="PF07727"/>
    </source>
</evidence>
<feature type="non-terminal residue" evidence="2">
    <location>
        <position position="88"/>
    </location>
</feature>
<keyword evidence="2" id="KW-0695">RNA-directed DNA polymerase</keyword>
<feature type="non-terminal residue" evidence="2">
    <location>
        <position position="1"/>
    </location>
</feature>
<dbReference type="InterPro" id="IPR043502">
    <property type="entry name" value="DNA/RNA_pol_sf"/>
</dbReference>
<dbReference type="Pfam" id="PF07727">
    <property type="entry name" value="RVT_2"/>
    <property type="match status" value="1"/>
</dbReference>
<organism evidence="2">
    <name type="scientific">Mirabilis jalapa</name>
    <name type="common">Garden four-o'clock</name>
    <dbReference type="NCBI Taxonomy" id="3538"/>
    <lineage>
        <taxon>Eukaryota</taxon>
        <taxon>Viridiplantae</taxon>
        <taxon>Streptophyta</taxon>
        <taxon>Embryophyta</taxon>
        <taxon>Tracheophyta</taxon>
        <taxon>Spermatophyta</taxon>
        <taxon>Magnoliopsida</taxon>
        <taxon>eudicotyledons</taxon>
        <taxon>Gunneridae</taxon>
        <taxon>Pentapetalae</taxon>
        <taxon>Caryophyllales</taxon>
        <taxon>Nyctaginaceae</taxon>
        <taxon>Mirabilis</taxon>
    </lineage>
</organism>
<dbReference type="InterPro" id="IPR013103">
    <property type="entry name" value="RVT_2"/>
</dbReference>
<keyword evidence="2" id="KW-0808">Transferase</keyword>
<dbReference type="EMBL" id="KU720523">
    <property type="protein sequence ID" value="AOG75322.1"/>
    <property type="molecule type" value="Genomic_DNA"/>
</dbReference>
<sequence>TAFFHGELEDEVYVVQSEGFQMEGKEYLMYRLKKALYGLKQAPGAWYKRIDSYFLSHDFHRSECEATLYVKNAGKEFLIVVLYVDDML</sequence>
<dbReference type="SUPFAM" id="SSF56672">
    <property type="entry name" value="DNA/RNA polymerases"/>
    <property type="match status" value="1"/>
</dbReference>
<proteinExistence type="predicted"/>